<feature type="region of interest" description="Disordered" evidence="1">
    <location>
        <begin position="1322"/>
        <end position="1367"/>
    </location>
</feature>
<feature type="region of interest" description="Disordered" evidence="1">
    <location>
        <begin position="176"/>
        <end position="211"/>
    </location>
</feature>
<dbReference type="EMBL" id="JAECZO010000034">
    <property type="protein sequence ID" value="KAK7194312.1"/>
    <property type="molecule type" value="Genomic_DNA"/>
</dbReference>
<feature type="compositionally biased region" description="Acidic residues" evidence="1">
    <location>
        <begin position="857"/>
        <end position="867"/>
    </location>
</feature>
<feature type="compositionally biased region" description="Low complexity" evidence="1">
    <location>
        <begin position="2083"/>
        <end position="2097"/>
    </location>
</feature>
<evidence type="ECO:0000313" key="3">
    <source>
        <dbReference type="Proteomes" id="UP001430356"/>
    </source>
</evidence>
<feature type="compositionally biased region" description="Low complexity" evidence="1">
    <location>
        <begin position="798"/>
        <end position="811"/>
    </location>
</feature>
<feature type="region of interest" description="Disordered" evidence="1">
    <location>
        <begin position="619"/>
        <end position="681"/>
    </location>
</feature>
<feature type="compositionally biased region" description="Low complexity" evidence="1">
    <location>
        <begin position="1637"/>
        <end position="1650"/>
    </location>
</feature>
<organism evidence="2 3">
    <name type="scientific">Novymonas esmeraldas</name>
    <dbReference type="NCBI Taxonomy" id="1808958"/>
    <lineage>
        <taxon>Eukaryota</taxon>
        <taxon>Discoba</taxon>
        <taxon>Euglenozoa</taxon>
        <taxon>Kinetoplastea</taxon>
        <taxon>Metakinetoplastina</taxon>
        <taxon>Trypanosomatida</taxon>
        <taxon>Trypanosomatidae</taxon>
        <taxon>Novymonas</taxon>
    </lineage>
</organism>
<evidence type="ECO:0000256" key="1">
    <source>
        <dbReference type="SAM" id="MobiDB-lite"/>
    </source>
</evidence>
<name>A0AAW0EJP4_9TRYP</name>
<reference evidence="2 3" key="1">
    <citation type="journal article" date="2021" name="MBio">
        <title>A New Model Trypanosomatid, Novymonas esmeraldas: Genomic Perception of Its 'Candidatus Pandoraea novymonadis' Endosymbiont.</title>
        <authorList>
            <person name="Zakharova A."/>
            <person name="Saura A."/>
            <person name="Butenko A."/>
            <person name="Podesvova L."/>
            <person name="Warmusova S."/>
            <person name="Kostygov A.Y."/>
            <person name="Nenarokova A."/>
            <person name="Lukes J."/>
            <person name="Opperdoes F.R."/>
            <person name="Yurchenko V."/>
        </authorList>
    </citation>
    <scope>NUCLEOTIDE SEQUENCE [LARGE SCALE GENOMIC DNA]</scope>
    <source>
        <strain evidence="2 3">E262AT.01</strain>
    </source>
</reference>
<feature type="compositionally biased region" description="Low complexity" evidence="1">
    <location>
        <begin position="648"/>
        <end position="660"/>
    </location>
</feature>
<feature type="region of interest" description="Disordered" evidence="1">
    <location>
        <begin position="1637"/>
        <end position="1667"/>
    </location>
</feature>
<dbReference type="InterPro" id="IPR036412">
    <property type="entry name" value="HAD-like_sf"/>
</dbReference>
<feature type="compositionally biased region" description="Pro residues" evidence="1">
    <location>
        <begin position="1232"/>
        <end position="1243"/>
    </location>
</feature>
<feature type="compositionally biased region" description="Low complexity" evidence="1">
    <location>
        <begin position="2124"/>
        <end position="2134"/>
    </location>
</feature>
<feature type="region of interest" description="Disordered" evidence="1">
    <location>
        <begin position="2203"/>
        <end position="2222"/>
    </location>
</feature>
<feature type="region of interest" description="Disordered" evidence="1">
    <location>
        <begin position="796"/>
        <end position="871"/>
    </location>
</feature>
<dbReference type="SUPFAM" id="SSF56784">
    <property type="entry name" value="HAD-like"/>
    <property type="match status" value="1"/>
</dbReference>
<feature type="compositionally biased region" description="Acidic residues" evidence="1">
    <location>
        <begin position="409"/>
        <end position="424"/>
    </location>
</feature>
<feature type="compositionally biased region" description="Basic and acidic residues" evidence="1">
    <location>
        <begin position="664"/>
        <end position="677"/>
    </location>
</feature>
<feature type="region of interest" description="Disordered" evidence="1">
    <location>
        <begin position="295"/>
        <end position="329"/>
    </location>
</feature>
<evidence type="ECO:0000313" key="2">
    <source>
        <dbReference type="EMBL" id="KAK7194312.1"/>
    </source>
</evidence>
<comment type="caution">
    <text evidence="2">The sequence shown here is derived from an EMBL/GenBank/DDBJ whole genome shotgun (WGS) entry which is preliminary data.</text>
</comment>
<feature type="compositionally biased region" description="Low complexity" evidence="1">
    <location>
        <begin position="381"/>
        <end position="400"/>
    </location>
</feature>
<feature type="compositionally biased region" description="Basic and acidic residues" evidence="1">
    <location>
        <begin position="1348"/>
        <end position="1365"/>
    </location>
</feature>
<feature type="region of interest" description="Disordered" evidence="1">
    <location>
        <begin position="910"/>
        <end position="1019"/>
    </location>
</feature>
<feature type="region of interest" description="Disordered" evidence="1">
    <location>
        <begin position="360"/>
        <end position="424"/>
    </location>
</feature>
<feature type="compositionally biased region" description="Basic and acidic residues" evidence="1">
    <location>
        <begin position="2106"/>
        <end position="2116"/>
    </location>
</feature>
<keyword evidence="3" id="KW-1185">Reference proteome</keyword>
<feature type="region of interest" description="Disordered" evidence="1">
    <location>
        <begin position="758"/>
        <end position="781"/>
    </location>
</feature>
<feature type="region of interest" description="Disordered" evidence="1">
    <location>
        <begin position="94"/>
        <end position="144"/>
    </location>
</feature>
<proteinExistence type="predicted"/>
<feature type="compositionally biased region" description="Basic and acidic residues" evidence="1">
    <location>
        <begin position="1651"/>
        <end position="1666"/>
    </location>
</feature>
<sequence>MSLSYGWAVARPDPPLRLSTHRLQAFGYVLAEVCSAVTLVPDYTKAMLNLPRRLAGAWQAVTAAAVTRARYEHALVWAVYHVSDGDLASATEALASPQAAPGRSAGRRARARGRAASARPATEGGASTWSSASHHKRRRLSHDAAVAATAASASACDEVIARGAPARPLTESIAAATHGPSLPPLHAAHRSPSRHHRRRRGQARLADTTTTNTTTAAAAAAALIHRRLCAQGTLRRLWLDAQEAEDAVGQHVEHLRSITVAALLSHYLHVAVEASYHDAALSRWLPPVVPLVCREDDDSGTQARRGTRRRRSSAERDTAPVMRRGSLRRVQERQAASHVTFDLLLLCRVLQRARITATPGDDVCRRRGSSGGHDSPDNERASAASPPLLRPASSTRAAASRADRRPDLADELSDDDTDSDEDDGVAAESVVVMPLPLKAFMEACVSLDPTRCAFLLLSRCVVLAHHLRCDDDDAQTLDGAVVSPSPGPAAAAAAATGVFDASDASALYGYLGRGESVDDDAGLYSIVIARRAVGACEHTALCFGSHTFIFVRRHDTAAAAAAALLLRRGAVEDAESGDVEDEEVAASAEAECGAMLQQQQHHNQQQQLSSQAAQLSSAAVSGGLQRRTWPRRLPPLCSAERQVRTDASPRSSSPAVAAPPEGCDTDHHRGVSHDPRRAATPGRVVSGGVIRALTAHDAHRLTRNASIDRGGCGPSSCVAADAGGAGSPPRLTTHNSVHAPTQTAAHAIAVAPVREGAHDWRHASPSAHRPPAQPPPQGTASALCNDAVLERLLRPAWTSTSHSTTTTTTTTASPSDGSGEGDAVSAHFSGEDEQRRWGRRGPSARDAGRSRGGASESDAEVEDEAADDMAPRRGGGQHYVILHAHVCSCCVEECATAAAVADADAAADAAADATRTPPPPCAKHAEHHASASAELHHHDSGGGAPSACLWPDRRRRGHRRSSSSDGVEDTAAPAAAVAEQTRSASDSASTSSFAATPPPRRPPRAADPSARPLPVADPSEGDMAFAAELYARLQCWSLRGQDRSAYIDASWSRQARHTRAVAEAAQHPLSTATPGTAAAAAPAGSAAAATPLCSTHDSDAAPAEQRRPFARLPLSLLHCAVGTIELGDAAVLSPSRGPGAVGVCSDVDSTASNAEEEEEHQATHGASVAAAGSSKSSTPATASPAEATVNAHGRRLLFEALRAATEVVVCGVRESRAHTGHHDVLHQRFSPSPLPPQAVPQPGSPTSSTWLAAVTPWAAVQRRGFPVPVGTLSRDGRNPYAFDAHRHLSAFAIVHWRQGDTAAEEAEEERVEVVARAAAATTSEAEEELTSFTGDRAPPVPRCTSATRRRERECGRRAHTSDEAASRLPRLPASDQHQWRCELLKNEFRIARSRRLDCLLMDRVHGRPIAAITLAPRTWPPTSVEPTAGGAVDVPSAQDVVQRTMYTVVSFTHYVAPLWRHLREEKAVLVDMDRTLVDNAVTVRTAAERHRHLQHVRRATAAADGVAGAADPCLLWQPRTPEPPPTRLYDRPLVRGRNDAAALAEDEVADALCGEAAEVEAEVVYDGAGHRRGYTAVTAAAAAAVRAGVESSSSEHRHAGGNLLRQFFQRTVSQRAHLGTAHYEECGVVHYRAGPPTTSATTKSATAAHSGAERRCDRHATADRDGPPLAERCLSDVVYVRPGARQLLYRVASQWGVPVVMVTKSTRSRAEAIVSHVLDPHGILFPRGRACIVTADEMLDWDCDDDDGDDGRRGATAPVPRHAAERIARCRKDARRVVHMALDATAMEAAGCAWRAPAWCDVQHRLPKPRSVAIIDDAPQVWEAADWRCTVSVAPYTLARLDPRSYFSPRGCVSALVLSCLFGSKCLVCAAGVLHTSAPHGTPSERRPASLSARHPSDALVADRWPHCVCVCPPDHRRDIARAEAAVYSAHSGGWDRGAVEVSTSVSAMLTAVLWYLQHPFAKGPVRGPLLLPAAAGRRPQRSGGAPSPATLVPVDMDAAPAVARGAVHGGGDEWRRGGHRGAAVSLPPLARCTAEVASSSASSSSASSSSATAAASRPCASASGSAVVVNDTAAHGSGESDSLSPSTTHTTTAASLPPTPTTFRGFRDAPPRGDVDDGEEALHSASASLAEPATRPATAGDSPALMHGAGVLVAATAATAPRSSSSDVEDVVPLEALQRGAPETLSTVALRTPHALESAREETATTAGPYAGASTPLAVTTSRGRGSSAIHIEDVVPLPAAQPPGAMPAVFEVELQRPRRSRVDDAGGTVEDVVPLRLEPSGG</sequence>
<dbReference type="InterPro" id="IPR023214">
    <property type="entry name" value="HAD_sf"/>
</dbReference>
<dbReference type="Gene3D" id="3.40.50.1000">
    <property type="entry name" value="HAD superfamily/HAD-like"/>
    <property type="match status" value="1"/>
</dbReference>
<feature type="compositionally biased region" description="Low complexity" evidence="1">
    <location>
        <begin position="971"/>
        <end position="995"/>
    </location>
</feature>
<feature type="region of interest" description="Disordered" evidence="1">
    <location>
        <begin position="2075"/>
        <end position="2143"/>
    </location>
</feature>
<feature type="region of interest" description="Disordered" evidence="1">
    <location>
        <begin position="1150"/>
        <end position="1187"/>
    </location>
</feature>
<feature type="compositionally biased region" description="Low complexity" evidence="1">
    <location>
        <begin position="1163"/>
        <end position="1187"/>
    </location>
</feature>
<accession>A0AAW0EJP4</accession>
<feature type="compositionally biased region" description="Basic and acidic residues" evidence="1">
    <location>
        <begin position="923"/>
        <end position="940"/>
    </location>
</feature>
<gene>
    <name evidence="2" type="ORF">NESM_000346200</name>
</gene>
<dbReference type="Proteomes" id="UP001430356">
    <property type="component" value="Unassembled WGS sequence"/>
</dbReference>
<feature type="region of interest" description="Disordered" evidence="1">
    <location>
        <begin position="1228"/>
        <end position="1247"/>
    </location>
</feature>
<feature type="compositionally biased region" description="Basic residues" evidence="1">
    <location>
        <begin position="187"/>
        <end position="202"/>
    </location>
</feature>
<feature type="region of interest" description="Disordered" evidence="1">
    <location>
        <begin position="2259"/>
        <end position="2284"/>
    </location>
</feature>
<protein>
    <submittedName>
        <fullName evidence="2">Uncharacterized protein</fullName>
    </submittedName>
</protein>